<proteinExistence type="predicted"/>
<dbReference type="EC" id="2.1.-.-" evidence="2"/>
<dbReference type="Pfam" id="PF08241">
    <property type="entry name" value="Methyltransf_11"/>
    <property type="match status" value="1"/>
</dbReference>
<organism evidence="2 3">
    <name type="scientific">Roseovarius rhodophyticola</name>
    <dbReference type="NCBI Taxonomy" id="3080827"/>
    <lineage>
        <taxon>Bacteria</taxon>
        <taxon>Pseudomonadati</taxon>
        <taxon>Pseudomonadota</taxon>
        <taxon>Alphaproteobacteria</taxon>
        <taxon>Rhodobacterales</taxon>
        <taxon>Roseobacteraceae</taxon>
        <taxon>Roseovarius</taxon>
    </lineage>
</organism>
<feature type="domain" description="Methyltransferase type 11" evidence="1">
    <location>
        <begin position="60"/>
        <end position="153"/>
    </location>
</feature>
<gene>
    <name evidence="2" type="ORF">RZS32_016235</name>
</gene>
<dbReference type="SUPFAM" id="SSF53335">
    <property type="entry name" value="S-adenosyl-L-methionine-dependent methyltransferases"/>
    <property type="match status" value="1"/>
</dbReference>
<name>A0ABZ2TE24_9RHOB</name>
<reference evidence="2 3" key="1">
    <citation type="submission" date="2024-02" db="EMBL/GenBank/DDBJ databases">
        <title>Roseovarius strain W115 nov., isolated from a marine algae.</title>
        <authorList>
            <person name="Lee M.W."/>
            <person name="Lee J.K."/>
            <person name="Kim J.M."/>
            <person name="Choi D.G."/>
            <person name="Baek J.H."/>
            <person name="Bayburt H."/>
            <person name="Jung J.J."/>
            <person name="Han D.M."/>
            <person name="Jeon C.O."/>
        </authorList>
    </citation>
    <scope>NUCLEOTIDE SEQUENCE [LARGE SCALE GENOMIC DNA]</scope>
    <source>
        <strain evidence="2 3">W115</strain>
    </source>
</reference>
<keyword evidence="3" id="KW-1185">Reference proteome</keyword>
<evidence type="ECO:0000259" key="1">
    <source>
        <dbReference type="Pfam" id="PF08241"/>
    </source>
</evidence>
<accession>A0ABZ2TE24</accession>
<keyword evidence="2" id="KW-0808">Transferase</keyword>
<protein>
    <submittedName>
        <fullName evidence="2">Class I SAM-dependent methyltransferase</fullName>
        <ecNumber evidence="2">2.1.-.-</ecNumber>
    </submittedName>
</protein>
<dbReference type="RefSeq" id="WP_317054603.1">
    <property type="nucleotide sequence ID" value="NZ_CP146606.1"/>
</dbReference>
<keyword evidence="2" id="KW-0489">Methyltransferase</keyword>
<dbReference type="CDD" id="cd02440">
    <property type="entry name" value="AdoMet_MTases"/>
    <property type="match status" value="1"/>
</dbReference>
<dbReference type="InterPro" id="IPR029063">
    <property type="entry name" value="SAM-dependent_MTases_sf"/>
</dbReference>
<dbReference type="GO" id="GO:0008168">
    <property type="term" value="F:methyltransferase activity"/>
    <property type="evidence" value="ECO:0007669"/>
    <property type="project" value="UniProtKB-KW"/>
</dbReference>
<dbReference type="GO" id="GO:0032259">
    <property type="term" value="P:methylation"/>
    <property type="evidence" value="ECO:0007669"/>
    <property type="project" value="UniProtKB-KW"/>
</dbReference>
<sequence length="209" mass="22219">MSDNKVLSSYKATSPKDKMATYDTWADSYERDLCAMGYRLPAITAGAFARYVAPDTGPILDAGCGGGIQAEALALMGYGPLIGLDLLNGMLEVARAKGIYSELHQGALGPQLDLSDNSMGAVLCIGTITPNHAPPDSLDGLIRVARPGAAIVFSLRDDPAQDPAYPDRVEALTNAGAWRAIWSSDSFGSMPYGAEEVTHRLHVYIKTAR</sequence>
<evidence type="ECO:0000313" key="3">
    <source>
        <dbReference type="Proteomes" id="UP001281305"/>
    </source>
</evidence>
<evidence type="ECO:0000313" key="2">
    <source>
        <dbReference type="EMBL" id="WYK17917.1"/>
    </source>
</evidence>
<dbReference type="EMBL" id="CP146606">
    <property type="protein sequence ID" value="WYK17917.1"/>
    <property type="molecule type" value="Genomic_DNA"/>
</dbReference>
<dbReference type="InterPro" id="IPR013216">
    <property type="entry name" value="Methyltransf_11"/>
</dbReference>
<dbReference type="Gene3D" id="3.40.50.150">
    <property type="entry name" value="Vaccinia Virus protein VP39"/>
    <property type="match status" value="1"/>
</dbReference>
<dbReference type="Proteomes" id="UP001281305">
    <property type="component" value="Chromosome"/>
</dbReference>